<name>A0A450TZ95_9GAMM</name>
<organism evidence="2">
    <name type="scientific">Candidatus Kentrum sp. FM</name>
    <dbReference type="NCBI Taxonomy" id="2126340"/>
    <lineage>
        <taxon>Bacteria</taxon>
        <taxon>Pseudomonadati</taxon>
        <taxon>Pseudomonadota</taxon>
        <taxon>Gammaproteobacteria</taxon>
        <taxon>Candidatus Kentrum</taxon>
    </lineage>
</organism>
<evidence type="ECO:0000313" key="1">
    <source>
        <dbReference type="EMBL" id="VFJ70207.1"/>
    </source>
</evidence>
<sequence>MKRTIIITDLTHFSHTEIDRLDDRYPELALDIIRRFPHVSSHEPRVTDEGADKWIPGGVSFCWGRVSRASDSMNGFG</sequence>
<dbReference type="EMBL" id="CAADFL010000519">
    <property type="protein sequence ID" value="VFK18011.1"/>
    <property type="molecule type" value="Genomic_DNA"/>
</dbReference>
<evidence type="ECO:0000313" key="3">
    <source>
        <dbReference type="EMBL" id="VFK18011.1"/>
    </source>
</evidence>
<accession>A0A450TZ95</accession>
<dbReference type="EMBL" id="CAADFA010000832">
    <property type="protein sequence ID" value="VFJ75270.1"/>
    <property type="molecule type" value="Genomic_DNA"/>
</dbReference>
<protein>
    <submittedName>
        <fullName evidence="2">Uncharacterized protein</fullName>
    </submittedName>
</protein>
<proteinExistence type="predicted"/>
<evidence type="ECO:0000313" key="2">
    <source>
        <dbReference type="EMBL" id="VFJ75270.1"/>
    </source>
</evidence>
<gene>
    <name evidence="1" type="ORF">BECKFM1743A_GA0114220_105373</name>
    <name evidence="3" type="ORF">BECKFM1743B_GA0114221_105193</name>
    <name evidence="2" type="ORF">BECKFM1743C_GA0114222_108321</name>
</gene>
<dbReference type="AlphaFoldDB" id="A0A450TZ95"/>
<dbReference type="EMBL" id="CAADEZ010000537">
    <property type="protein sequence ID" value="VFJ70207.1"/>
    <property type="molecule type" value="Genomic_DNA"/>
</dbReference>
<reference evidence="2" key="1">
    <citation type="submission" date="2019-02" db="EMBL/GenBank/DDBJ databases">
        <authorList>
            <person name="Gruber-Vodicka R. H."/>
            <person name="Seah K. B. B."/>
        </authorList>
    </citation>
    <scope>NUCLEOTIDE SEQUENCE</scope>
    <source>
        <strain evidence="1">BECK_BZ163</strain>
        <strain evidence="3">BECK_BZ164</strain>
        <strain evidence="2">BECK_BZ165</strain>
    </source>
</reference>